<protein>
    <submittedName>
        <fullName evidence="2">Uncharacterized protein</fullName>
    </submittedName>
</protein>
<dbReference type="Proteomes" id="UP000281553">
    <property type="component" value="Unassembled WGS sequence"/>
</dbReference>
<accession>A0A3P7LNV9</accession>
<evidence type="ECO:0000256" key="1">
    <source>
        <dbReference type="SAM" id="MobiDB-lite"/>
    </source>
</evidence>
<organism evidence="2 3">
    <name type="scientific">Dibothriocephalus latus</name>
    <name type="common">Fish tapeworm</name>
    <name type="synonym">Diphyllobothrium latum</name>
    <dbReference type="NCBI Taxonomy" id="60516"/>
    <lineage>
        <taxon>Eukaryota</taxon>
        <taxon>Metazoa</taxon>
        <taxon>Spiralia</taxon>
        <taxon>Lophotrochozoa</taxon>
        <taxon>Platyhelminthes</taxon>
        <taxon>Cestoda</taxon>
        <taxon>Eucestoda</taxon>
        <taxon>Diphyllobothriidea</taxon>
        <taxon>Diphyllobothriidae</taxon>
        <taxon>Dibothriocephalus</taxon>
    </lineage>
</organism>
<dbReference type="OrthoDB" id="6311913at2759"/>
<dbReference type="AlphaFoldDB" id="A0A3P7LNV9"/>
<evidence type="ECO:0000313" key="2">
    <source>
        <dbReference type="EMBL" id="VDN11648.1"/>
    </source>
</evidence>
<proteinExistence type="predicted"/>
<reference evidence="2 3" key="1">
    <citation type="submission" date="2018-11" db="EMBL/GenBank/DDBJ databases">
        <authorList>
            <consortium name="Pathogen Informatics"/>
        </authorList>
    </citation>
    <scope>NUCLEOTIDE SEQUENCE [LARGE SCALE GENOMIC DNA]</scope>
</reference>
<feature type="region of interest" description="Disordered" evidence="1">
    <location>
        <begin position="320"/>
        <end position="343"/>
    </location>
</feature>
<evidence type="ECO:0000313" key="3">
    <source>
        <dbReference type="Proteomes" id="UP000281553"/>
    </source>
</evidence>
<feature type="compositionally biased region" description="Polar residues" evidence="1">
    <location>
        <begin position="331"/>
        <end position="343"/>
    </location>
</feature>
<name>A0A3P7LNV9_DIBLA</name>
<sequence length="343" mass="37281">MNAYAIAIDKADSIRAYSLYDIELHTALQCAACQNECSVTIGTRSRSNKFLVDSRADKTSCVALCENDLQLQSAVESVEYHEDASVLLEIPAFEDILQKANVTSVEAHMAQGNMVHLEDSSAVLEPQALGDLAEEAKVTSVEDEVNSQTAKEIAANLDESCVVLEPQAFEDIVQKATATTVEDELKAQTEQEPVTYMVKSSIVPNTQASCDVQQKFEVISAEDTTGMDKIFPVEFSDPLNWLPVVGGDQPAASNPTRPGGELDNAEMDKVFPIEFSDPLEWLPPCGDQLVAGTETRPSGEFDSFAQEPCEPPNMLVRIASGTHPILPPDYESQTMEQADQSTS</sequence>
<keyword evidence="3" id="KW-1185">Reference proteome</keyword>
<gene>
    <name evidence="2" type="ORF">DILT_LOCUS7479</name>
</gene>
<dbReference type="EMBL" id="UYRU01051928">
    <property type="protein sequence ID" value="VDN11648.1"/>
    <property type="molecule type" value="Genomic_DNA"/>
</dbReference>